<feature type="region of interest" description="Disordered" evidence="2">
    <location>
        <begin position="744"/>
        <end position="772"/>
    </location>
</feature>
<proteinExistence type="predicted"/>
<name>A0AA39FC66_MICHY</name>
<dbReference type="EMBL" id="JAQQBR010001832">
    <property type="protein sequence ID" value="KAK0166867.1"/>
    <property type="molecule type" value="Genomic_DNA"/>
</dbReference>
<reference evidence="4" key="1">
    <citation type="journal article" date="2023" name="bioRxiv">
        <title>Scaffold-level genome assemblies of two parasitoid biocontrol wasps reveal the parthenogenesis mechanism and an associated novel virus.</title>
        <authorList>
            <person name="Inwood S."/>
            <person name="Skelly J."/>
            <person name="Guhlin J."/>
            <person name="Harrop T."/>
            <person name="Goldson S."/>
            <person name="Dearden P."/>
        </authorList>
    </citation>
    <scope>NUCLEOTIDE SEQUENCE</scope>
    <source>
        <strain evidence="4">Lincoln</strain>
        <tissue evidence="4">Whole body</tissue>
    </source>
</reference>
<dbReference type="InterPro" id="IPR035445">
    <property type="entry name" value="GYF-like_dom_sf"/>
</dbReference>
<keyword evidence="5" id="KW-1185">Reference proteome</keyword>
<dbReference type="PROSITE" id="PS50829">
    <property type="entry name" value="GYF"/>
    <property type="match status" value="1"/>
</dbReference>
<feature type="compositionally biased region" description="Basic and acidic residues" evidence="2">
    <location>
        <begin position="901"/>
        <end position="1068"/>
    </location>
</feature>
<feature type="compositionally biased region" description="Low complexity" evidence="2">
    <location>
        <begin position="1072"/>
        <end position="1085"/>
    </location>
</feature>
<feature type="region of interest" description="Disordered" evidence="2">
    <location>
        <begin position="1197"/>
        <end position="1223"/>
    </location>
</feature>
<evidence type="ECO:0000259" key="3">
    <source>
        <dbReference type="PROSITE" id="PS50829"/>
    </source>
</evidence>
<feature type="compositionally biased region" description="Gly residues" evidence="2">
    <location>
        <begin position="97"/>
        <end position="108"/>
    </location>
</feature>
<reference evidence="4" key="2">
    <citation type="submission" date="2023-03" db="EMBL/GenBank/DDBJ databases">
        <authorList>
            <person name="Inwood S.N."/>
            <person name="Skelly J.G."/>
            <person name="Guhlin J."/>
            <person name="Harrop T.W.R."/>
            <person name="Goldson S.G."/>
            <person name="Dearden P.K."/>
        </authorList>
    </citation>
    <scope>NUCLEOTIDE SEQUENCE</scope>
    <source>
        <strain evidence="4">Lincoln</strain>
        <tissue evidence="4">Whole body</tissue>
    </source>
</reference>
<evidence type="ECO:0000256" key="2">
    <source>
        <dbReference type="SAM" id="MobiDB-lite"/>
    </source>
</evidence>
<feature type="compositionally biased region" description="Low complexity" evidence="2">
    <location>
        <begin position="1253"/>
        <end position="1269"/>
    </location>
</feature>
<evidence type="ECO:0000256" key="1">
    <source>
        <dbReference type="SAM" id="Coils"/>
    </source>
</evidence>
<evidence type="ECO:0000313" key="5">
    <source>
        <dbReference type="Proteomes" id="UP001168972"/>
    </source>
</evidence>
<feature type="compositionally biased region" description="Polar residues" evidence="2">
    <location>
        <begin position="1197"/>
        <end position="1216"/>
    </location>
</feature>
<keyword evidence="1" id="KW-0175">Coiled coil</keyword>
<organism evidence="4 5">
    <name type="scientific">Microctonus hyperodae</name>
    <name type="common">Parasitoid wasp</name>
    <dbReference type="NCBI Taxonomy" id="165561"/>
    <lineage>
        <taxon>Eukaryota</taxon>
        <taxon>Metazoa</taxon>
        <taxon>Ecdysozoa</taxon>
        <taxon>Arthropoda</taxon>
        <taxon>Hexapoda</taxon>
        <taxon>Insecta</taxon>
        <taxon>Pterygota</taxon>
        <taxon>Neoptera</taxon>
        <taxon>Endopterygota</taxon>
        <taxon>Hymenoptera</taxon>
        <taxon>Apocrita</taxon>
        <taxon>Ichneumonoidea</taxon>
        <taxon>Braconidae</taxon>
        <taxon>Euphorinae</taxon>
        <taxon>Microctonus</taxon>
    </lineage>
</organism>
<feature type="compositionally biased region" description="Pro residues" evidence="2">
    <location>
        <begin position="838"/>
        <end position="849"/>
    </location>
</feature>
<feature type="compositionally biased region" description="Basic and acidic residues" evidence="2">
    <location>
        <begin position="151"/>
        <end position="163"/>
    </location>
</feature>
<feature type="region of interest" description="Disordered" evidence="2">
    <location>
        <begin position="901"/>
        <end position="1085"/>
    </location>
</feature>
<feature type="region of interest" description="Disordered" evidence="2">
    <location>
        <begin position="786"/>
        <end position="809"/>
    </location>
</feature>
<dbReference type="SUPFAM" id="SSF55277">
    <property type="entry name" value="GYF domain"/>
    <property type="match status" value="1"/>
</dbReference>
<dbReference type="InterPro" id="IPR051640">
    <property type="entry name" value="GRB10-interact_GYF"/>
</dbReference>
<sequence length="1430" mass="161067">MTDSMKFGPEWLRNLSGDSCNSGGSGGGTANLITPRYQLAEHRYGREEMLALFDRNCKPPESLVSLQTLYVEKTQLPLAFIPETEDETRVRNSGISNSGGRGRGGSVDRGGRIRSSRGGMYSSHFSRGGIGFDDSGDGSRLDSQPYSGRNRAFDRSQSERGWSERNGISDTGDWNGSTSPRKEPSRGLSSTSILEANWRRHRGAGDDEEGWRAIPNSRGEKWVRGNWRDGGGSDRDRLDRIESEGDDSRGGGRWEARGSHRSSHDSSHHHHPARTSRTWESNHHENHDNLPEWATENPSESGGSFDATGAFHGDIFSDEDDDVGNAGGNHENRIRRISEGTNNTNTKSGSKAMPYSNNGMTQSNRQINLAANAVTRERPKSLHPFDDKDISIEQERRSVSPTKQSIALSNNPLMKISTPLANQTMKADSNTVNPVKIVEANQIQGPQRSKSFVELPSKRNILGDSRPQPDPAVLAVRNTPQSLHSNVENVPNESKTVNVMNKPDDDLDRMKEEADMLVAKLMADEESHREEVAPVIMPVANHGQPPMASAQSQEKWFYRDPQGEVQGPFLASEMAEWCKAGYFTQSLLVRRTCDERYATLGDLTKICGRVPFIPGPPIPPLKLTETPIPAIPNAVPAGISGSALPKPAIEDPMLLLQYQQMRMLQHQQLLLRQMKASAVAKLSQSERWATLSPVEQNQLIMQCVMQDSEVRDIPIAASPFVAPLASNIQPPTNPVMQLFNQMQQAKTPGDNHLPPTHPPAHPTTGPVHPVTTGLDPIQQLIQQMGGIQNLPGPPQPTLNPTPSQPPQDEDAIKSLLRQLHVNANGHPPQSHQIDSIWPQPPPQINPPPFNAQNWLAQVGPLPPMPPGQMPNSFWDLHTKEMKTEQQILEEQNIRIQEDRRKDELRKKEELKRQAEDENAKRKHEEETARQLQEANRKEEEKKRRDEEKKLKEDEKRKQEEESKKREEKKRKEEEKKREEKRKLDEENNRKKQEEEKKKRDEAKKQEEKLKREEEKRKKLEDEQRRIEEEKLKKEDEARKKAEAEEQARKAEQRRREAEALKKLQERSKAPWAQAAHTSPSTAHASLAEIQRLEREKKAEEQRFQQLMQQQIAQQKATEAAKEVAAIESSKRLQFKWAEKAAPAVKQQVKSLAQIQQEEQERIAKVKQQEKERQEKANKNEIAVALQNAGIWGTASQSLNWAGSTNSGNNTAKNSNKAWEGSGFWDEPVSAKPAVISKPLVKSAPVAVKSTTSPQQPQQQQQQQVNNNKTPKNKAKKDEEVVKKLFDNTAKPDDFTQWCNRTLGGFQTSVDIPTFVGFLRDIESAYEVKEYVRMYLGDSKQSTEFAKQFLEKRSKWRSAQRPQAEADDLCKPAPAVNPNAPTEFQETKVNGKSKKPKKGKMFKVDNRILGFSVTSSTDRINVGDRDYGEGV</sequence>
<feature type="region of interest" description="Disordered" evidence="2">
    <location>
        <begin position="822"/>
        <end position="850"/>
    </location>
</feature>
<feature type="region of interest" description="Disordered" evidence="2">
    <location>
        <begin position="1355"/>
        <end position="1397"/>
    </location>
</feature>
<gene>
    <name evidence="4" type="ORF">PV327_004341</name>
</gene>
<feature type="compositionally biased region" description="Pro residues" evidence="2">
    <location>
        <begin position="791"/>
        <end position="805"/>
    </location>
</feature>
<protein>
    <recommendedName>
        <fullName evidence="3">GYF domain-containing protein</fullName>
    </recommendedName>
</protein>
<dbReference type="GO" id="GO:0005829">
    <property type="term" value="C:cytosol"/>
    <property type="evidence" value="ECO:0007669"/>
    <property type="project" value="TreeGrafter"/>
</dbReference>
<dbReference type="Gene3D" id="3.30.1490.40">
    <property type="match status" value="1"/>
</dbReference>
<feature type="domain" description="GYF" evidence="3">
    <location>
        <begin position="553"/>
        <end position="601"/>
    </location>
</feature>
<feature type="compositionally biased region" description="Basic and acidic residues" evidence="2">
    <location>
        <begin position="280"/>
        <end position="290"/>
    </location>
</feature>
<feature type="region of interest" description="Disordered" evidence="2">
    <location>
        <begin position="85"/>
        <end position="361"/>
    </location>
</feature>
<evidence type="ECO:0000313" key="4">
    <source>
        <dbReference type="EMBL" id="KAK0166867.1"/>
    </source>
</evidence>
<dbReference type="CDD" id="cd00072">
    <property type="entry name" value="GYF"/>
    <property type="match status" value="1"/>
</dbReference>
<accession>A0AA39FC66</accession>
<feature type="coiled-coil region" evidence="1">
    <location>
        <begin position="1148"/>
        <end position="1176"/>
    </location>
</feature>
<dbReference type="PANTHER" id="PTHR14445">
    <property type="entry name" value="GRB10 INTERACTING GYF PROTEIN"/>
    <property type="match status" value="1"/>
</dbReference>
<dbReference type="PANTHER" id="PTHR14445:SF36">
    <property type="entry name" value="FI03272P-RELATED"/>
    <property type="match status" value="1"/>
</dbReference>
<comment type="caution">
    <text evidence="4">The sequence shown here is derived from an EMBL/GenBank/DDBJ whole genome shotgun (WGS) entry which is preliminary data.</text>
</comment>
<dbReference type="InterPro" id="IPR003169">
    <property type="entry name" value="GYF"/>
</dbReference>
<dbReference type="Proteomes" id="UP001168972">
    <property type="component" value="Unassembled WGS sequence"/>
</dbReference>
<feature type="region of interest" description="Disordered" evidence="2">
    <location>
        <begin position="1245"/>
        <end position="1283"/>
    </location>
</feature>
<dbReference type="Pfam" id="PF02213">
    <property type="entry name" value="GYF"/>
    <property type="match status" value="1"/>
</dbReference>
<dbReference type="SMART" id="SM00444">
    <property type="entry name" value="GYF"/>
    <property type="match status" value="1"/>
</dbReference>
<feature type="compositionally biased region" description="Basic and acidic residues" evidence="2">
    <location>
        <begin position="218"/>
        <end position="266"/>
    </location>
</feature>
<feature type="compositionally biased region" description="Polar residues" evidence="2">
    <location>
        <begin position="339"/>
        <end position="361"/>
    </location>
</feature>
<feature type="compositionally biased region" description="Polar residues" evidence="2">
    <location>
        <begin position="166"/>
        <end position="179"/>
    </location>
</feature>
<feature type="compositionally biased region" description="Low complexity" evidence="2">
    <location>
        <begin position="762"/>
        <end position="772"/>
    </location>
</feature>